<keyword evidence="2" id="KW-1185">Reference proteome</keyword>
<dbReference type="RefSeq" id="WP_275474167.1">
    <property type="nucleotide sequence ID" value="NZ_CP162940.1"/>
</dbReference>
<dbReference type="EMBL" id="JBDXSU010000013">
    <property type="protein sequence ID" value="MFB5191693.1"/>
    <property type="molecule type" value="Genomic_DNA"/>
</dbReference>
<gene>
    <name evidence="1" type="ORF">KKP3000_000469</name>
</gene>
<evidence type="ECO:0000313" key="1">
    <source>
        <dbReference type="EMBL" id="MFB5191693.1"/>
    </source>
</evidence>
<accession>A0ABV5AHF3</accession>
<comment type="caution">
    <text evidence="1">The sequence shown here is derived from an EMBL/GenBank/DDBJ whole genome shotgun (WGS) entry which is preliminary data.</text>
</comment>
<evidence type="ECO:0000313" key="2">
    <source>
        <dbReference type="Proteomes" id="UP001579974"/>
    </source>
</evidence>
<dbReference type="Pfam" id="PF13814">
    <property type="entry name" value="Replic_Relax"/>
    <property type="match status" value="1"/>
</dbReference>
<sequence length="247" mass="28951">MILNWANGPYTDREKLIGTIYDSGVIRRSDLMFLLEWKRSKTDSHLLKLRQQDMLLTSRDHHSETVYMLSESGVRAGHQLVGFDGKAVAMENQISHQLGVNDILLRYIRAHGREGVRWYSTREASDELWNLRKKQGNNDADIRKTYIRPDAAIRIPGKGIFWVEYDNATESSRQIRKKHGLYVTNLLATKDPRVNRVVWVTPTIERARWLQQRWDEFEENEVEMLFFVAGEETSFLAEERIKDQQTV</sequence>
<protein>
    <submittedName>
        <fullName evidence="1">Replication-relaxation family protein</fullName>
    </submittedName>
</protein>
<name>A0ABV5AHF3_9BACL</name>
<dbReference type="Proteomes" id="UP001579974">
    <property type="component" value="Unassembled WGS sequence"/>
</dbReference>
<reference evidence="1 2" key="1">
    <citation type="journal article" date="2024" name="Int. J. Mol. Sci.">
        <title>Exploration of Alicyclobacillus spp. Genome in Search of Antibiotic Resistance.</title>
        <authorList>
            <person name="Bucka-Kolendo J."/>
            <person name="Kiousi D.E."/>
            <person name="Dekowska A."/>
            <person name="Mikolajczuk-Szczyrba A."/>
            <person name="Karadedos D.M."/>
            <person name="Michael P."/>
            <person name="Galanis A."/>
            <person name="Sokolowska B."/>
        </authorList>
    </citation>
    <scope>NUCLEOTIDE SEQUENCE [LARGE SCALE GENOMIC DNA]</scope>
    <source>
        <strain evidence="1 2">KKP 3000</strain>
    </source>
</reference>
<dbReference type="InterPro" id="IPR025855">
    <property type="entry name" value="Replic_Relax"/>
</dbReference>
<organism evidence="1 2">
    <name type="scientific">Alicyclobacillus fastidiosus</name>
    <dbReference type="NCBI Taxonomy" id="392011"/>
    <lineage>
        <taxon>Bacteria</taxon>
        <taxon>Bacillati</taxon>
        <taxon>Bacillota</taxon>
        <taxon>Bacilli</taxon>
        <taxon>Bacillales</taxon>
        <taxon>Alicyclobacillaceae</taxon>
        <taxon>Alicyclobacillus</taxon>
    </lineage>
</organism>
<proteinExistence type="predicted"/>